<dbReference type="AlphaFoldDB" id="A0A9P7S0C8"/>
<evidence type="ECO:0000313" key="3">
    <source>
        <dbReference type="Proteomes" id="UP001049176"/>
    </source>
</evidence>
<dbReference type="OrthoDB" id="3059868at2759"/>
<keyword evidence="1" id="KW-1133">Transmembrane helix</keyword>
<name>A0A9P7S0C8_9AGAR</name>
<feature type="transmembrane region" description="Helical" evidence="1">
    <location>
        <begin position="58"/>
        <end position="77"/>
    </location>
</feature>
<reference evidence="2" key="1">
    <citation type="journal article" date="2021" name="Genome Biol. Evol.">
        <title>The assembled and annotated genome of the fairy-ring fungus Marasmius oreades.</title>
        <authorList>
            <person name="Hiltunen M."/>
            <person name="Ament-Velasquez S.L."/>
            <person name="Johannesson H."/>
        </authorList>
    </citation>
    <scope>NUCLEOTIDE SEQUENCE</scope>
    <source>
        <strain evidence="2">03SP1</strain>
    </source>
</reference>
<comment type="caution">
    <text evidence="2">The sequence shown here is derived from an EMBL/GenBank/DDBJ whole genome shotgun (WGS) entry which is preliminary data.</text>
</comment>
<dbReference type="Proteomes" id="UP001049176">
    <property type="component" value="Chromosome 5"/>
</dbReference>
<gene>
    <name evidence="2" type="ORF">E1B28_009116</name>
</gene>
<organism evidence="2 3">
    <name type="scientific">Marasmius oreades</name>
    <name type="common">fairy-ring Marasmius</name>
    <dbReference type="NCBI Taxonomy" id="181124"/>
    <lineage>
        <taxon>Eukaryota</taxon>
        <taxon>Fungi</taxon>
        <taxon>Dikarya</taxon>
        <taxon>Basidiomycota</taxon>
        <taxon>Agaricomycotina</taxon>
        <taxon>Agaricomycetes</taxon>
        <taxon>Agaricomycetidae</taxon>
        <taxon>Agaricales</taxon>
        <taxon>Marasmiineae</taxon>
        <taxon>Marasmiaceae</taxon>
        <taxon>Marasmius</taxon>
    </lineage>
</organism>
<dbReference type="EMBL" id="CM032185">
    <property type="protein sequence ID" value="KAG7092798.1"/>
    <property type="molecule type" value="Genomic_DNA"/>
</dbReference>
<proteinExistence type="predicted"/>
<sequence length="366" mass="41244">MADRSSAERFSVLASKVLFEVQISIKRAVSSLEAHYSSALQNLQLSKSQLQSLPNDNLFLGFLVFLTAFFGVCLVVLGRKTSKTSKNARPHLRLSALRSFIVPTHSSKFDPRFASFTRTGLTMDLPSFLEGILSGTIELRNPMLLQALFRDQLMGGRCGGVLPHSGIQWKVRVLKWVYSSHIETRAGSLNGEFIHVFKSTCYGSTYLRTVQESPQQTVLLDSVPQQDIETTLSAFLSGLCTERANIIFTARNPCVRFMSESFLFSAVPYITRNYTATPLFSSLDHIISYISGFRDVKILSVTNDSEAHAQKLYAAENDLVEKNSSRIRFLERHGERSWREHRLRLVWEAGLHESGLLTKWVIVVTK</sequence>
<evidence type="ECO:0000256" key="1">
    <source>
        <dbReference type="SAM" id="Phobius"/>
    </source>
</evidence>
<protein>
    <submittedName>
        <fullName evidence="2">Uncharacterized protein</fullName>
    </submittedName>
</protein>
<dbReference type="KEGG" id="more:E1B28_009116"/>
<keyword evidence="3" id="KW-1185">Reference proteome</keyword>
<keyword evidence="1" id="KW-0812">Transmembrane</keyword>
<keyword evidence="1" id="KW-0472">Membrane</keyword>
<accession>A0A9P7S0C8</accession>
<dbReference type="RefSeq" id="XP_043009268.1">
    <property type="nucleotide sequence ID" value="XM_043153982.1"/>
</dbReference>
<evidence type="ECO:0000313" key="2">
    <source>
        <dbReference type="EMBL" id="KAG7092798.1"/>
    </source>
</evidence>
<dbReference type="GeneID" id="66078192"/>